<keyword evidence="2" id="KW-1185">Reference proteome</keyword>
<proteinExistence type="predicted"/>
<dbReference type="GeneID" id="77952999"/>
<evidence type="ECO:0000313" key="2">
    <source>
        <dbReference type="Proteomes" id="UP000279277"/>
    </source>
</evidence>
<gene>
    <name evidence="1" type="primary">63</name>
    <name evidence="1" type="ORF">PBI_CANTARE_63</name>
</gene>
<name>A0A3G3LZM3_9CAUD</name>
<dbReference type="Proteomes" id="UP000279277">
    <property type="component" value="Segment"/>
</dbReference>
<sequence>MGLISFLQRHEANRLARRQISISKSTNKSTKDILDDMDDFLSAKMWSTIGRVKLHVKTPNGEHTVEDAMNRPIKVDVPHRYEKVTPEGEIVTVEETITIELEITHG</sequence>
<dbReference type="EMBL" id="MK016493">
    <property type="protein sequence ID" value="AYQ99283.1"/>
    <property type="molecule type" value="Genomic_DNA"/>
</dbReference>
<protein>
    <submittedName>
        <fullName evidence="1">Uncharacterized protein</fullName>
    </submittedName>
</protein>
<evidence type="ECO:0000313" key="1">
    <source>
        <dbReference type="EMBL" id="AYQ99283.1"/>
    </source>
</evidence>
<reference evidence="1 2" key="1">
    <citation type="submission" date="2018-10" db="EMBL/GenBank/DDBJ databases">
        <authorList>
            <person name="Zack K."/>
            <person name="Garlena R.A."/>
            <person name="Russell D.A."/>
            <person name="Pope W.H."/>
            <person name="Jacobs-Sera D."/>
            <person name="Hatfull G.F."/>
        </authorList>
    </citation>
    <scope>NUCLEOTIDE SEQUENCE [LARGE SCALE GENOMIC DNA]</scope>
</reference>
<accession>A0A3G3LZM3</accession>
<dbReference type="KEGG" id="vg:77952999"/>
<organism evidence="1 2">
    <name type="scientific">Brevibacterium phage Cantare</name>
    <dbReference type="NCBI Taxonomy" id="2338395"/>
    <lineage>
        <taxon>Viruses</taxon>
        <taxon>Duplodnaviria</taxon>
        <taxon>Heunggongvirae</taxon>
        <taxon>Uroviricota</taxon>
        <taxon>Caudoviricetes</taxon>
        <taxon>Cantarevirus</taxon>
        <taxon>Cantarevirus cantare</taxon>
    </lineage>
</organism>
<dbReference type="RefSeq" id="YP_010676638.1">
    <property type="nucleotide sequence ID" value="NC_071014.1"/>
</dbReference>